<dbReference type="EMBL" id="DRBW01000074">
    <property type="protein sequence ID" value="HDM89970.1"/>
    <property type="molecule type" value="Genomic_DNA"/>
</dbReference>
<dbReference type="InterPro" id="IPR029043">
    <property type="entry name" value="GcvT/YgfZ_C"/>
</dbReference>
<organism evidence="11">
    <name type="scientific">candidate division WOR-3 bacterium</name>
    <dbReference type="NCBI Taxonomy" id="2052148"/>
    <lineage>
        <taxon>Bacteria</taxon>
        <taxon>Bacteria division WOR-3</taxon>
    </lineage>
</organism>
<dbReference type="SUPFAM" id="SSF101790">
    <property type="entry name" value="Aminomethyltransferase beta-barrel domain"/>
    <property type="match status" value="1"/>
</dbReference>
<gene>
    <name evidence="7 11" type="primary">gcvT</name>
    <name evidence="11" type="ORF">ENG67_02040</name>
</gene>
<keyword evidence="3 7" id="KW-0032">Aminotransferase</keyword>
<comment type="similarity">
    <text evidence="1 7">Belongs to the GcvT family.</text>
</comment>
<dbReference type="InterPro" id="IPR022903">
    <property type="entry name" value="GcvT_bac"/>
</dbReference>
<evidence type="ECO:0000259" key="10">
    <source>
        <dbReference type="Pfam" id="PF08669"/>
    </source>
</evidence>
<dbReference type="InterPro" id="IPR006222">
    <property type="entry name" value="GCVT_N"/>
</dbReference>
<dbReference type="SUPFAM" id="SSF103025">
    <property type="entry name" value="Folate-binding domain"/>
    <property type="match status" value="1"/>
</dbReference>
<dbReference type="GO" id="GO:0019464">
    <property type="term" value="P:glycine decarboxylation via glycine cleavage system"/>
    <property type="evidence" value="ECO:0007669"/>
    <property type="project" value="UniProtKB-UniRule"/>
</dbReference>
<comment type="function">
    <text evidence="7">The glycine cleavage system catalyzes the degradation of glycine.</text>
</comment>
<protein>
    <recommendedName>
        <fullName evidence="2 7">Aminomethyltransferase</fullName>
        <ecNumber evidence="2 7">2.1.2.10</ecNumber>
    </recommendedName>
    <alternativeName>
        <fullName evidence="5 7">Glycine cleavage system T protein</fullName>
    </alternativeName>
</protein>
<comment type="subunit">
    <text evidence="7">The glycine cleavage system is composed of four proteins: P, T, L and H.</text>
</comment>
<dbReference type="Gene3D" id="4.10.1250.10">
    <property type="entry name" value="Aminomethyltransferase fragment"/>
    <property type="match status" value="1"/>
</dbReference>
<dbReference type="InterPro" id="IPR006223">
    <property type="entry name" value="GcvT"/>
</dbReference>
<dbReference type="Proteomes" id="UP000885931">
    <property type="component" value="Unassembled WGS sequence"/>
</dbReference>
<evidence type="ECO:0000256" key="6">
    <source>
        <dbReference type="ARBA" id="ARBA00047665"/>
    </source>
</evidence>
<feature type="domain" description="GCVT N-terminal" evidence="9">
    <location>
        <begin position="8"/>
        <end position="259"/>
    </location>
</feature>
<dbReference type="InterPro" id="IPR028896">
    <property type="entry name" value="GcvT/YgfZ/DmdA"/>
</dbReference>
<dbReference type="InterPro" id="IPR027266">
    <property type="entry name" value="TrmE/GcvT-like"/>
</dbReference>
<keyword evidence="4 7" id="KW-0808">Transferase</keyword>
<dbReference type="FunFam" id="4.10.1250.10:FF:000001">
    <property type="entry name" value="Aminomethyltransferase"/>
    <property type="match status" value="1"/>
</dbReference>
<proteinExistence type="inferred from homology"/>
<evidence type="ECO:0000256" key="8">
    <source>
        <dbReference type="PIRSR" id="PIRSR006487-1"/>
    </source>
</evidence>
<dbReference type="GO" id="GO:0005960">
    <property type="term" value="C:glycine cleavage complex"/>
    <property type="evidence" value="ECO:0007669"/>
    <property type="project" value="InterPro"/>
</dbReference>
<dbReference type="InterPro" id="IPR013977">
    <property type="entry name" value="GcvT_C"/>
</dbReference>
<sequence>MLKKTPLNEAHKKLGARMVPFAGFEMPVLYRSIIDEHLWVREKAGLFDVSHMGEIEVKGPRALEFVSYITSNDPARLELFQVQYSTFLKDDGGIIDDLLVYRLEDGFLLVVNASNTEKDYNWVMEHKFSEGVTIRNLSDEVGELALQGPLAEEVLQPLTDIDLSKMGYYRAARGKVMGKDALVSRTGYTGEDGFEIYLTPEDTEEVFWKLLESDQVKPAGLGARDTLRLEMGYCLYGNDIDESTNPLEAGLRWIVAFDKGDFIGKEALLRIKESGIRRKRVGFITEAPGAIPRQHQKIYREEEAVGEVTSGTFSPSLKRGIGMGYVPREMAKRETKLAVEIRGKKEAAEIVSMPFYKEGTVKKP</sequence>
<evidence type="ECO:0000259" key="9">
    <source>
        <dbReference type="Pfam" id="PF01571"/>
    </source>
</evidence>
<feature type="binding site" evidence="8">
    <location>
        <position position="195"/>
    </location>
    <ligand>
        <name>substrate</name>
    </ligand>
</feature>
<evidence type="ECO:0000256" key="7">
    <source>
        <dbReference type="HAMAP-Rule" id="MF_00259"/>
    </source>
</evidence>
<dbReference type="FunFam" id="3.30.70.1400:FF:000001">
    <property type="entry name" value="Aminomethyltransferase"/>
    <property type="match status" value="1"/>
</dbReference>
<comment type="catalytic activity">
    <reaction evidence="6 7">
        <text>N(6)-[(R)-S(8)-aminomethyldihydrolipoyl]-L-lysyl-[protein] + (6S)-5,6,7,8-tetrahydrofolate = N(6)-[(R)-dihydrolipoyl]-L-lysyl-[protein] + (6R)-5,10-methylene-5,6,7,8-tetrahydrofolate + NH4(+)</text>
        <dbReference type="Rhea" id="RHEA:16945"/>
        <dbReference type="Rhea" id="RHEA-COMP:10475"/>
        <dbReference type="Rhea" id="RHEA-COMP:10492"/>
        <dbReference type="ChEBI" id="CHEBI:15636"/>
        <dbReference type="ChEBI" id="CHEBI:28938"/>
        <dbReference type="ChEBI" id="CHEBI:57453"/>
        <dbReference type="ChEBI" id="CHEBI:83100"/>
        <dbReference type="ChEBI" id="CHEBI:83143"/>
        <dbReference type="EC" id="2.1.2.10"/>
    </reaction>
</comment>
<evidence type="ECO:0000256" key="5">
    <source>
        <dbReference type="ARBA" id="ARBA00031395"/>
    </source>
</evidence>
<dbReference type="PANTHER" id="PTHR43757:SF2">
    <property type="entry name" value="AMINOMETHYLTRANSFERASE, MITOCHONDRIAL"/>
    <property type="match status" value="1"/>
</dbReference>
<evidence type="ECO:0000313" key="11">
    <source>
        <dbReference type="EMBL" id="HDM89970.1"/>
    </source>
</evidence>
<evidence type="ECO:0000256" key="2">
    <source>
        <dbReference type="ARBA" id="ARBA00012616"/>
    </source>
</evidence>
<dbReference type="NCBIfam" id="NF001567">
    <property type="entry name" value="PRK00389.1"/>
    <property type="match status" value="1"/>
</dbReference>
<dbReference type="Gene3D" id="3.30.70.1400">
    <property type="entry name" value="Aminomethyltransferase beta-barrel domains"/>
    <property type="match status" value="1"/>
</dbReference>
<dbReference type="Pfam" id="PF01571">
    <property type="entry name" value="GCV_T"/>
    <property type="match status" value="1"/>
</dbReference>
<dbReference type="HAMAP" id="MF_00259">
    <property type="entry name" value="GcvT"/>
    <property type="match status" value="1"/>
</dbReference>
<evidence type="ECO:0000256" key="1">
    <source>
        <dbReference type="ARBA" id="ARBA00008609"/>
    </source>
</evidence>
<evidence type="ECO:0000256" key="3">
    <source>
        <dbReference type="ARBA" id="ARBA00022576"/>
    </source>
</evidence>
<dbReference type="GO" id="GO:0004047">
    <property type="term" value="F:aminomethyltransferase activity"/>
    <property type="evidence" value="ECO:0007669"/>
    <property type="project" value="UniProtKB-UniRule"/>
</dbReference>
<name>A0A7C1BBC1_UNCW3</name>
<dbReference type="GO" id="GO:0008483">
    <property type="term" value="F:transaminase activity"/>
    <property type="evidence" value="ECO:0007669"/>
    <property type="project" value="UniProtKB-KW"/>
</dbReference>
<comment type="caution">
    <text evidence="11">The sequence shown here is derived from an EMBL/GenBank/DDBJ whole genome shotgun (WGS) entry which is preliminary data.</text>
</comment>
<reference evidence="11" key="1">
    <citation type="journal article" date="2020" name="mSystems">
        <title>Genome- and Community-Level Interaction Insights into Carbon Utilization and Element Cycling Functions of Hydrothermarchaeota in Hydrothermal Sediment.</title>
        <authorList>
            <person name="Zhou Z."/>
            <person name="Liu Y."/>
            <person name="Xu W."/>
            <person name="Pan J."/>
            <person name="Luo Z.H."/>
            <person name="Li M."/>
        </authorList>
    </citation>
    <scope>NUCLEOTIDE SEQUENCE [LARGE SCALE GENOMIC DNA]</scope>
    <source>
        <strain evidence="11">HyVt-237</strain>
    </source>
</reference>
<accession>A0A7C1BBC1</accession>
<dbReference type="NCBIfam" id="TIGR00528">
    <property type="entry name" value="gcvT"/>
    <property type="match status" value="1"/>
</dbReference>
<dbReference type="Gene3D" id="3.30.1360.120">
    <property type="entry name" value="Probable tRNA modification gtpase trme, domain 1"/>
    <property type="match status" value="1"/>
</dbReference>
<dbReference type="PANTHER" id="PTHR43757">
    <property type="entry name" value="AMINOMETHYLTRANSFERASE"/>
    <property type="match status" value="1"/>
</dbReference>
<dbReference type="EC" id="2.1.2.10" evidence="2 7"/>
<evidence type="ECO:0000256" key="4">
    <source>
        <dbReference type="ARBA" id="ARBA00022679"/>
    </source>
</evidence>
<dbReference type="Gene3D" id="2.40.30.110">
    <property type="entry name" value="Aminomethyltransferase beta-barrel domains"/>
    <property type="match status" value="1"/>
</dbReference>
<dbReference type="AlphaFoldDB" id="A0A7C1BBC1"/>
<dbReference type="FunFam" id="2.40.30.110:FF:000003">
    <property type="entry name" value="Aminomethyltransferase"/>
    <property type="match status" value="1"/>
</dbReference>
<dbReference type="Pfam" id="PF08669">
    <property type="entry name" value="GCV_T_C"/>
    <property type="match status" value="1"/>
</dbReference>
<feature type="domain" description="Aminomethyltransferase C-terminal" evidence="10">
    <location>
        <begin position="278"/>
        <end position="357"/>
    </location>
</feature>
<dbReference type="PIRSF" id="PIRSF006487">
    <property type="entry name" value="GcvT"/>
    <property type="match status" value="1"/>
</dbReference>